<gene>
    <name evidence="3" type="ORF">ZOSMA_97G00170</name>
</gene>
<dbReference type="PANTHER" id="PTHR47319">
    <property type="entry name" value="CALCIUM-BINDING PROTEIN KIC"/>
    <property type="match status" value="1"/>
</dbReference>
<evidence type="ECO:0000313" key="3">
    <source>
        <dbReference type="EMBL" id="KMZ56251.1"/>
    </source>
</evidence>
<dbReference type="Gene3D" id="1.10.238.10">
    <property type="entry name" value="EF-hand"/>
    <property type="match status" value="1"/>
</dbReference>
<dbReference type="GO" id="GO:0005509">
    <property type="term" value="F:calcium ion binding"/>
    <property type="evidence" value="ECO:0007669"/>
    <property type="project" value="InterPro"/>
</dbReference>
<keyword evidence="4" id="KW-1185">Reference proteome</keyword>
<dbReference type="Proteomes" id="UP000036987">
    <property type="component" value="Unassembled WGS sequence"/>
</dbReference>
<dbReference type="InterPro" id="IPR011992">
    <property type="entry name" value="EF-hand-dom_pair"/>
</dbReference>
<evidence type="ECO:0000313" key="4">
    <source>
        <dbReference type="Proteomes" id="UP000036987"/>
    </source>
</evidence>
<dbReference type="PANTHER" id="PTHR47319:SF4">
    <property type="entry name" value="CALCIUM-BINDING PROTEIN KIC"/>
    <property type="match status" value="1"/>
</dbReference>
<dbReference type="STRING" id="29655.A0A0K9NHK5"/>
<dbReference type="PROSITE" id="PS50222">
    <property type="entry name" value="EF_HAND_2"/>
    <property type="match status" value="1"/>
</dbReference>
<dbReference type="EMBL" id="LFYR01002205">
    <property type="protein sequence ID" value="KMZ56251.1"/>
    <property type="molecule type" value="Genomic_DNA"/>
</dbReference>
<evidence type="ECO:0000259" key="2">
    <source>
        <dbReference type="PROSITE" id="PS50222"/>
    </source>
</evidence>
<name>A0A0K9NHK5_ZOSMR</name>
<dbReference type="SUPFAM" id="SSF47473">
    <property type="entry name" value="EF-hand"/>
    <property type="match status" value="1"/>
</dbReference>
<dbReference type="PROSITE" id="PS00018">
    <property type="entry name" value="EF_HAND_1"/>
    <property type="match status" value="1"/>
</dbReference>
<dbReference type="Pfam" id="PF13833">
    <property type="entry name" value="EF-hand_8"/>
    <property type="match status" value="1"/>
</dbReference>
<reference evidence="4" key="1">
    <citation type="journal article" date="2016" name="Nature">
        <title>The genome of the seagrass Zostera marina reveals angiosperm adaptation to the sea.</title>
        <authorList>
            <person name="Olsen J.L."/>
            <person name="Rouze P."/>
            <person name="Verhelst B."/>
            <person name="Lin Y.-C."/>
            <person name="Bayer T."/>
            <person name="Collen J."/>
            <person name="Dattolo E."/>
            <person name="De Paoli E."/>
            <person name="Dittami S."/>
            <person name="Maumus F."/>
            <person name="Michel G."/>
            <person name="Kersting A."/>
            <person name="Lauritano C."/>
            <person name="Lohaus R."/>
            <person name="Toepel M."/>
            <person name="Tonon T."/>
            <person name="Vanneste K."/>
            <person name="Amirebrahimi M."/>
            <person name="Brakel J."/>
            <person name="Bostroem C."/>
            <person name="Chovatia M."/>
            <person name="Grimwood J."/>
            <person name="Jenkins J.W."/>
            <person name="Jueterbock A."/>
            <person name="Mraz A."/>
            <person name="Stam W.T."/>
            <person name="Tice H."/>
            <person name="Bornberg-Bauer E."/>
            <person name="Green P.J."/>
            <person name="Pearson G.A."/>
            <person name="Procaccini G."/>
            <person name="Duarte C.M."/>
            <person name="Schmutz J."/>
            <person name="Reusch T.B.H."/>
            <person name="Van de Peer Y."/>
        </authorList>
    </citation>
    <scope>NUCLEOTIDE SEQUENCE [LARGE SCALE GENOMIC DNA]</scope>
    <source>
        <strain evidence="4">cv. Finnish</strain>
    </source>
</reference>
<dbReference type="OrthoDB" id="343296at2759"/>
<dbReference type="OMA" id="MQDAEVW"/>
<organism evidence="3 4">
    <name type="scientific">Zostera marina</name>
    <name type="common">Eelgrass</name>
    <dbReference type="NCBI Taxonomy" id="29655"/>
    <lineage>
        <taxon>Eukaryota</taxon>
        <taxon>Viridiplantae</taxon>
        <taxon>Streptophyta</taxon>
        <taxon>Embryophyta</taxon>
        <taxon>Tracheophyta</taxon>
        <taxon>Spermatophyta</taxon>
        <taxon>Magnoliopsida</taxon>
        <taxon>Liliopsida</taxon>
        <taxon>Zosteraceae</taxon>
        <taxon>Zostera</taxon>
    </lineage>
</organism>
<dbReference type="InterPro" id="IPR018247">
    <property type="entry name" value="EF_Hand_1_Ca_BS"/>
</dbReference>
<dbReference type="SMART" id="SM00054">
    <property type="entry name" value="EFh"/>
    <property type="match status" value="1"/>
</dbReference>
<keyword evidence="1" id="KW-0106">Calcium</keyword>
<accession>A0A0K9NHK5</accession>
<dbReference type="InterPro" id="IPR002048">
    <property type="entry name" value="EF_hand_dom"/>
</dbReference>
<dbReference type="AlphaFoldDB" id="A0A0K9NHK5"/>
<feature type="domain" description="EF-hand" evidence="2">
    <location>
        <begin position="67"/>
        <end position="102"/>
    </location>
</feature>
<evidence type="ECO:0000256" key="1">
    <source>
        <dbReference type="ARBA" id="ARBA00022837"/>
    </source>
</evidence>
<proteinExistence type="predicted"/>
<dbReference type="InterPro" id="IPR044205">
    <property type="entry name" value="KIC/PBP1/KRP1"/>
</dbReference>
<comment type="caution">
    <text evidence="3">The sequence shown here is derived from an EMBL/GenBank/DDBJ whole genome shotgun (WGS) entry which is preliminary data.</text>
</comment>
<protein>
    <submittedName>
        <fullName evidence="3">Calcium-binding protein KIC</fullName>
    </submittedName>
</protein>
<sequence>MGDEHGKEVTDTEEYEDLMPVMVEKLDVNGFVTELCRGFNLLADPERGIITAESLKKNSNMLGMGGMTLNEAEEMVREGDLDGDGALNESEFCVLMVRLSPGMMEDAEFWLQKAIEQELQIPSSPPC</sequence>